<organism evidence="2 3">
    <name type="scientific">Dryococelus australis</name>
    <dbReference type="NCBI Taxonomy" id="614101"/>
    <lineage>
        <taxon>Eukaryota</taxon>
        <taxon>Metazoa</taxon>
        <taxon>Ecdysozoa</taxon>
        <taxon>Arthropoda</taxon>
        <taxon>Hexapoda</taxon>
        <taxon>Insecta</taxon>
        <taxon>Pterygota</taxon>
        <taxon>Neoptera</taxon>
        <taxon>Polyneoptera</taxon>
        <taxon>Phasmatodea</taxon>
        <taxon>Verophasmatodea</taxon>
        <taxon>Anareolatae</taxon>
        <taxon>Phasmatidae</taxon>
        <taxon>Eurycanthinae</taxon>
        <taxon>Dryococelus</taxon>
    </lineage>
</organism>
<evidence type="ECO:0000256" key="1">
    <source>
        <dbReference type="SAM" id="MobiDB-lite"/>
    </source>
</evidence>
<evidence type="ECO:0000313" key="3">
    <source>
        <dbReference type="Proteomes" id="UP001159363"/>
    </source>
</evidence>
<feature type="compositionally biased region" description="Polar residues" evidence="1">
    <location>
        <begin position="45"/>
        <end position="72"/>
    </location>
</feature>
<name>A0ABQ9GRB1_9NEOP</name>
<dbReference type="Proteomes" id="UP001159363">
    <property type="component" value="Chromosome 9"/>
</dbReference>
<evidence type="ECO:0008006" key="4">
    <source>
        <dbReference type="Google" id="ProtNLM"/>
    </source>
</evidence>
<proteinExistence type="predicted"/>
<sequence>MMKQKSKTNVGSFSEQSVKEAVELVLSEGVCLREAARRTGVTFSTLFSRPNSDPESPDNPTTPKKSGSTQYGFLNPAQFKGYPKSKQRSLRRKGREKGKSIMTTNNPEKNGLEMKRKNKTLLLKFKKTLFALYNIRTEGHSDSEDEDQRDDTQPKEDLLAWIMAAADLGRPGIGDRVYHQSMVRRYRVCVDVTGRHIEPFFFVCGDVTLVGLTGSFRRHFATAAFVHFKEVKGDPGSIPGRVTPDFRMWESFRTMQLSAGFLGDPPFPPPFHSGAVPYSPQSPSSALKTSLLRATKISPLHFKEDGGLTGCISSLRAAPSSPAANPRKTAPSLLRIYGRLQLVWYTPEETGGSAGRREGVLAAKEVSIMGSRATSSEWSHHRRLVRITTASSAALDFYFGIARYPLLVPPLDLLTFYPTLGDYVAARPRSRSEGALRAALTRTPSASSLLRARPGTTRLDYRDRSMEGVVIRKRKKIRKEGRGKAGAMWTTDLVAIVLMLDWRLAKTCQGSYKSHMTCPASHRLVSSTEIYPDNCMGILLIALHETLDYLDNLKRFKTPSLSSTDMLSGTIIFLADNNGRPYLIRPSDISAIVHAWKIMKVAFSKHQILPATIREITYVALEKWGSLPQE</sequence>
<evidence type="ECO:0000313" key="2">
    <source>
        <dbReference type="EMBL" id="KAJ8874539.1"/>
    </source>
</evidence>
<reference evidence="2 3" key="1">
    <citation type="submission" date="2023-02" db="EMBL/GenBank/DDBJ databases">
        <title>LHISI_Scaffold_Assembly.</title>
        <authorList>
            <person name="Stuart O.P."/>
            <person name="Cleave R."/>
            <person name="Magrath M.J.L."/>
            <person name="Mikheyev A.S."/>
        </authorList>
    </citation>
    <scope>NUCLEOTIDE SEQUENCE [LARGE SCALE GENOMIC DNA]</scope>
    <source>
        <strain evidence="2">Daus_M_001</strain>
        <tissue evidence="2">Leg muscle</tissue>
    </source>
</reference>
<comment type="caution">
    <text evidence="2">The sequence shown here is derived from an EMBL/GenBank/DDBJ whole genome shotgun (WGS) entry which is preliminary data.</text>
</comment>
<dbReference type="EMBL" id="JARBHB010000010">
    <property type="protein sequence ID" value="KAJ8874539.1"/>
    <property type="molecule type" value="Genomic_DNA"/>
</dbReference>
<feature type="compositionally biased region" description="Basic residues" evidence="1">
    <location>
        <begin position="83"/>
        <end position="96"/>
    </location>
</feature>
<gene>
    <name evidence="2" type="ORF">PR048_025399</name>
</gene>
<feature type="region of interest" description="Disordered" evidence="1">
    <location>
        <begin position="45"/>
        <end position="115"/>
    </location>
</feature>
<protein>
    <recommendedName>
        <fullName evidence="4">HTH psq-type domain-containing protein</fullName>
    </recommendedName>
</protein>
<keyword evidence="3" id="KW-1185">Reference proteome</keyword>
<accession>A0ABQ9GRB1</accession>